<evidence type="ECO:0008006" key="4">
    <source>
        <dbReference type="Google" id="ProtNLM"/>
    </source>
</evidence>
<dbReference type="AlphaFoldDB" id="A0AAN7T147"/>
<reference evidence="2 3" key="1">
    <citation type="submission" date="2023-08" db="EMBL/GenBank/DDBJ databases">
        <title>Black Yeasts Isolated from many extreme environments.</title>
        <authorList>
            <person name="Coleine C."/>
            <person name="Stajich J.E."/>
            <person name="Selbmann L."/>
        </authorList>
    </citation>
    <scope>NUCLEOTIDE SEQUENCE [LARGE SCALE GENOMIC DNA]</scope>
    <source>
        <strain evidence="2 3">CCFEE 5910</strain>
    </source>
</reference>
<dbReference type="Gene3D" id="3.40.50.1820">
    <property type="entry name" value="alpha/beta hydrolase"/>
    <property type="match status" value="1"/>
</dbReference>
<dbReference type="EMBL" id="JAVRRJ010000003">
    <property type="protein sequence ID" value="KAK5086855.1"/>
    <property type="molecule type" value="Genomic_DNA"/>
</dbReference>
<gene>
    <name evidence="2" type="ORF">LTR05_004024</name>
</gene>
<feature type="region of interest" description="Disordered" evidence="1">
    <location>
        <begin position="1"/>
        <end position="30"/>
    </location>
</feature>
<feature type="compositionally biased region" description="Polar residues" evidence="1">
    <location>
        <begin position="10"/>
        <end position="24"/>
    </location>
</feature>
<organism evidence="2 3">
    <name type="scientific">Lithohypha guttulata</name>
    <dbReference type="NCBI Taxonomy" id="1690604"/>
    <lineage>
        <taxon>Eukaryota</taxon>
        <taxon>Fungi</taxon>
        <taxon>Dikarya</taxon>
        <taxon>Ascomycota</taxon>
        <taxon>Pezizomycotina</taxon>
        <taxon>Eurotiomycetes</taxon>
        <taxon>Chaetothyriomycetidae</taxon>
        <taxon>Chaetothyriales</taxon>
        <taxon>Trichomeriaceae</taxon>
        <taxon>Lithohypha</taxon>
    </lineage>
</organism>
<keyword evidence="3" id="KW-1185">Reference proteome</keyword>
<dbReference type="Proteomes" id="UP001309876">
    <property type="component" value="Unassembled WGS sequence"/>
</dbReference>
<accession>A0AAN7T147</accession>
<dbReference type="SUPFAM" id="SSF53474">
    <property type="entry name" value="alpha/beta-Hydrolases"/>
    <property type="match status" value="1"/>
</dbReference>
<protein>
    <recommendedName>
        <fullName evidence="4">AB hydrolase-1 domain-containing protein</fullName>
    </recommendedName>
</protein>
<proteinExistence type="predicted"/>
<dbReference type="PANTHER" id="PTHR47381">
    <property type="entry name" value="ALPHA/BETA-HYDROLASES SUPERFAMILY PROTEIN"/>
    <property type="match status" value="1"/>
</dbReference>
<evidence type="ECO:0000256" key="1">
    <source>
        <dbReference type="SAM" id="MobiDB-lite"/>
    </source>
</evidence>
<sequence length="377" mass="41785">MPVANPVEYTYTSSDSSNTGSTAKSIPHPPPVSKVTHVISGLKTIVYGLAEISSSATDIACLWMLHPRLQTQECMAPFAAQFIHNWNARNSSKRKGLIAVSFDQRNHGTREISAIANEAWRSGNEKHAQDMFSCFHGTSTDTSQLLDHIPGYIFPDPADIRALTHNIVFGISLGAHAAWHVVMQDQRFSTAIITIGCPDYTRLMSDRARLSKRKTWTDSQGRDFVGSSDFPSGLVEAVRQYDPAGLLFGTLLEKSPRRKRGQEHVYNDLTDEEREVLLPLMTKTLSHKRIINLSGGADKLVPYAQGKPFLDWLKASIAPDGFFTGNDLVLEDIVVNGAGHEVPPAMVEHMQRFLFETLENERCLAGAGKPSRRDSRI</sequence>
<comment type="caution">
    <text evidence="2">The sequence shown here is derived from an EMBL/GenBank/DDBJ whole genome shotgun (WGS) entry which is preliminary data.</text>
</comment>
<dbReference type="InterPro" id="IPR029058">
    <property type="entry name" value="AB_hydrolase_fold"/>
</dbReference>
<evidence type="ECO:0000313" key="3">
    <source>
        <dbReference type="Proteomes" id="UP001309876"/>
    </source>
</evidence>
<name>A0AAN7T147_9EURO</name>
<evidence type="ECO:0000313" key="2">
    <source>
        <dbReference type="EMBL" id="KAK5086855.1"/>
    </source>
</evidence>
<dbReference type="PANTHER" id="PTHR47381:SF3">
    <property type="entry name" value="ALPHA_BETA-HYDROLASES SUPERFAMILY PROTEIN"/>
    <property type="match status" value="1"/>
</dbReference>